<dbReference type="AlphaFoldDB" id="A0A4Z2FIF1"/>
<proteinExistence type="predicted"/>
<accession>A0A4Z2FIF1</accession>
<comment type="caution">
    <text evidence="2">The sequence shown here is derived from an EMBL/GenBank/DDBJ whole genome shotgun (WGS) entry which is preliminary data.</text>
</comment>
<protein>
    <submittedName>
        <fullName evidence="2">Uncharacterized protein</fullName>
    </submittedName>
</protein>
<reference evidence="2 3" key="1">
    <citation type="submission" date="2019-03" db="EMBL/GenBank/DDBJ databases">
        <title>First draft genome of Liparis tanakae, snailfish: a comprehensive survey of snailfish specific genes.</title>
        <authorList>
            <person name="Kim W."/>
            <person name="Song I."/>
            <person name="Jeong J.-H."/>
            <person name="Kim D."/>
            <person name="Kim S."/>
            <person name="Ryu S."/>
            <person name="Song J.Y."/>
            <person name="Lee S.K."/>
        </authorList>
    </citation>
    <scope>NUCLEOTIDE SEQUENCE [LARGE SCALE GENOMIC DNA]</scope>
    <source>
        <tissue evidence="2">Muscle</tissue>
    </source>
</reference>
<gene>
    <name evidence="2" type="ORF">EYF80_049293</name>
</gene>
<keyword evidence="3" id="KW-1185">Reference proteome</keyword>
<sequence length="86" mass="9677">MKHRGGERRPSVCTAGRANKTRNNTQNEKDWEERGSGPPMRLHSSGTGDVEQEQFVFSQTTEPTGSEAQQRRALTSRRTASLRLPH</sequence>
<evidence type="ECO:0000313" key="3">
    <source>
        <dbReference type="Proteomes" id="UP000314294"/>
    </source>
</evidence>
<evidence type="ECO:0000256" key="1">
    <source>
        <dbReference type="SAM" id="MobiDB-lite"/>
    </source>
</evidence>
<feature type="region of interest" description="Disordered" evidence="1">
    <location>
        <begin position="1"/>
        <end position="86"/>
    </location>
</feature>
<organism evidence="2 3">
    <name type="scientific">Liparis tanakae</name>
    <name type="common">Tanaka's snailfish</name>
    <dbReference type="NCBI Taxonomy" id="230148"/>
    <lineage>
        <taxon>Eukaryota</taxon>
        <taxon>Metazoa</taxon>
        <taxon>Chordata</taxon>
        <taxon>Craniata</taxon>
        <taxon>Vertebrata</taxon>
        <taxon>Euteleostomi</taxon>
        <taxon>Actinopterygii</taxon>
        <taxon>Neopterygii</taxon>
        <taxon>Teleostei</taxon>
        <taxon>Neoteleostei</taxon>
        <taxon>Acanthomorphata</taxon>
        <taxon>Eupercaria</taxon>
        <taxon>Perciformes</taxon>
        <taxon>Cottioidei</taxon>
        <taxon>Cottales</taxon>
        <taxon>Liparidae</taxon>
        <taxon>Liparis</taxon>
    </lineage>
</organism>
<dbReference type="Proteomes" id="UP000314294">
    <property type="component" value="Unassembled WGS sequence"/>
</dbReference>
<evidence type="ECO:0000313" key="2">
    <source>
        <dbReference type="EMBL" id="TNN40544.1"/>
    </source>
</evidence>
<dbReference type="EMBL" id="SRLO01001180">
    <property type="protein sequence ID" value="TNN40544.1"/>
    <property type="molecule type" value="Genomic_DNA"/>
</dbReference>
<feature type="compositionally biased region" description="Polar residues" evidence="1">
    <location>
        <begin position="55"/>
        <end position="79"/>
    </location>
</feature>
<name>A0A4Z2FIF1_9TELE</name>